<dbReference type="Proteomes" id="UP000265520">
    <property type="component" value="Unassembled WGS sequence"/>
</dbReference>
<accession>A0A392UI21</accession>
<sequence>MAAEVTEFAVGVAGEDFAAVTTEEFDGGFGSIRSGLGESEHDRFGFGCGLRKVQF</sequence>
<dbReference type="EMBL" id="LXQA010795319">
    <property type="protein sequence ID" value="MCI71385.1"/>
    <property type="molecule type" value="Genomic_DNA"/>
</dbReference>
<evidence type="ECO:0000313" key="1">
    <source>
        <dbReference type="EMBL" id="MCI71385.1"/>
    </source>
</evidence>
<organism evidence="1 2">
    <name type="scientific">Trifolium medium</name>
    <dbReference type="NCBI Taxonomy" id="97028"/>
    <lineage>
        <taxon>Eukaryota</taxon>
        <taxon>Viridiplantae</taxon>
        <taxon>Streptophyta</taxon>
        <taxon>Embryophyta</taxon>
        <taxon>Tracheophyta</taxon>
        <taxon>Spermatophyta</taxon>
        <taxon>Magnoliopsida</taxon>
        <taxon>eudicotyledons</taxon>
        <taxon>Gunneridae</taxon>
        <taxon>Pentapetalae</taxon>
        <taxon>rosids</taxon>
        <taxon>fabids</taxon>
        <taxon>Fabales</taxon>
        <taxon>Fabaceae</taxon>
        <taxon>Papilionoideae</taxon>
        <taxon>50 kb inversion clade</taxon>
        <taxon>NPAAA clade</taxon>
        <taxon>Hologalegina</taxon>
        <taxon>IRL clade</taxon>
        <taxon>Trifolieae</taxon>
        <taxon>Trifolium</taxon>
    </lineage>
</organism>
<keyword evidence="2" id="KW-1185">Reference proteome</keyword>
<name>A0A392UI21_9FABA</name>
<proteinExistence type="predicted"/>
<reference evidence="1 2" key="1">
    <citation type="journal article" date="2018" name="Front. Plant Sci.">
        <title>Red Clover (Trifolium pratense) and Zigzag Clover (T. medium) - A Picture of Genomic Similarities and Differences.</title>
        <authorList>
            <person name="Dluhosova J."/>
            <person name="Istvanek J."/>
            <person name="Nedelnik J."/>
            <person name="Repkova J."/>
        </authorList>
    </citation>
    <scope>NUCLEOTIDE SEQUENCE [LARGE SCALE GENOMIC DNA]</scope>
    <source>
        <strain evidence="2">cv. 10/8</strain>
        <tissue evidence="1">Leaf</tissue>
    </source>
</reference>
<dbReference type="AlphaFoldDB" id="A0A392UI21"/>
<comment type="caution">
    <text evidence="1">The sequence shown here is derived from an EMBL/GenBank/DDBJ whole genome shotgun (WGS) entry which is preliminary data.</text>
</comment>
<feature type="non-terminal residue" evidence="1">
    <location>
        <position position="55"/>
    </location>
</feature>
<evidence type="ECO:0000313" key="2">
    <source>
        <dbReference type="Proteomes" id="UP000265520"/>
    </source>
</evidence>
<protein>
    <submittedName>
        <fullName evidence="1">Uncharacterized protein</fullName>
    </submittedName>
</protein>